<dbReference type="Gene3D" id="1.10.10.10">
    <property type="entry name" value="Winged helix-like DNA-binding domain superfamily/Winged helix DNA-binding domain"/>
    <property type="match status" value="1"/>
</dbReference>
<evidence type="ECO:0000313" key="3">
    <source>
        <dbReference type="Proteomes" id="UP000287188"/>
    </source>
</evidence>
<comment type="caution">
    <text evidence="2">The sequence shown here is derived from an EMBL/GenBank/DDBJ whole genome shotgun (WGS) entry which is preliminary data.</text>
</comment>
<reference evidence="3" key="1">
    <citation type="submission" date="2018-12" db="EMBL/GenBank/DDBJ databases">
        <title>Tengunoibacter tsumagoiensis gen. nov., sp. nov., Dictyobacter kobayashii sp. nov., D. alpinus sp. nov., and D. joshuensis sp. nov. and description of Dictyobacteraceae fam. nov. within the order Ktedonobacterales isolated from Tengu-no-mugimeshi.</title>
        <authorList>
            <person name="Wang C.M."/>
            <person name="Zheng Y."/>
            <person name="Sakai Y."/>
            <person name="Toyoda A."/>
            <person name="Minakuchi Y."/>
            <person name="Abe K."/>
            <person name="Yokota A."/>
            <person name="Yabe S."/>
        </authorList>
    </citation>
    <scope>NUCLEOTIDE SEQUENCE [LARGE SCALE GENOMIC DNA]</scope>
    <source>
        <strain evidence="3">Uno11</strain>
    </source>
</reference>
<dbReference type="RefSeq" id="WP_161977655.1">
    <property type="nucleotide sequence ID" value="NZ_BIFS01000001.1"/>
</dbReference>
<protein>
    <recommendedName>
        <fullName evidence="1">Transcription regulator TrmB N-terminal domain-containing protein</fullName>
    </recommendedName>
</protein>
<dbReference type="AlphaFoldDB" id="A0A402AQQ3"/>
<dbReference type="InterPro" id="IPR051797">
    <property type="entry name" value="TrmB-like"/>
</dbReference>
<dbReference type="InterPro" id="IPR002831">
    <property type="entry name" value="Tscrpt_reg_TrmB_N"/>
</dbReference>
<dbReference type="Proteomes" id="UP000287188">
    <property type="component" value="Unassembled WGS sequence"/>
</dbReference>
<keyword evidence="3" id="KW-1185">Reference proteome</keyword>
<evidence type="ECO:0000259" key="1">
    <source>
        <dbReference type="Pfam" id="PF01978"/>
    </source>
</evidence>
<feature type="domain" description="Transcription regulator TrmB N-terminal" evidence="1">
    <location>
        <begin position="7"/>
        <end position="73"/>
    </location>
</feature>
<dbReference type="InterPro" id="IPR036388">
    <property type="entry name" value="WH-like_DNA-bd_sf"/>
</dbReference>
<dbReference type="PANTHER" id="PTHR34293:SF1">
    <property type="entry name" value="HTH-TYPE TRANSCRIPTIONAL REGULATOR TRMBL2"/>
    <property type="match status" value="1"/>
</dbReference>
<gene>
    <name evidence="2" type="ORF">KDK_52240</name>
</gene>
<dbReference type="EMBL" id="BIFS01000001">
    <property type="protein sequence ID" value="GCE21424.1"/>
    <property type="molecule type" value="Genomic_DNA"/>
</dbReference>
<dbReference type="PANTHER" id="PTHR34293">
    <property type="entry name" value="HTH-TYPE TRANSCRIPTIONAL REGULATOR TRMBL2"/>
    <property type="match status" value="1"/>
</dbReference>
<evidence type="ECO:0000313" key="2">
    <source>
        <dbReference type="EMBL" id="GCE21424.1"/>
    </source>
</evidence>
<sequence length="252" mass="28108">MTTVDLLQQLGLNKYEAEAYYTLLTRGALTGYEVGKYSQVPGSRSYEVLERLLEKGLALVQPGEPPRYMAQDPQVVFARFRASMESTLTTLTTALAALARADSRGEFWVVRGQQHILAQAETLISQAQTSLDLIIPMHHELAATLDQARARGCRIFHAPIDIQDDNVVLLIRDEREALVGTLIPHESCQAVLSSNQALLETLRGYFLYRQSPGWQPAEVAAASTRQQDVAWMDWEARKQRQLRGISGGNRVA</sequence>
<accession>A0A402AQQ3</accession>
<organism evidence="2 3">
    <name type="scientific">Dictyobacter kobayashii</name>
    <dbReference type="NCBI Taxonomy" id="2014872"/>
    <lineage>
        <taxon>Bacteria</taxon>
        <taxon>Bacillati</taxon>
        <taxon>Chloroflexota</taxon>
        <taxon>Ktedonobacteria</taxon>
        <taxon>Ktedonobacterales</taxon>
        <taxon>Dictyobacteraceae</taxon>
        <taxon>Dictyobacter</taxon>
    </lineage>
</organism>
<name>A0A402AQQ3_9CHLR</name>
<dbReference type="Pfam" id="PF01978">
    <property type="entry name" value="TrmB"/>
    <property type="match status" value="1"/>
</dbReference>
<dbReference type="CDD" id="cd09124">
    <property type="entry name" value="PLDc_like_TrmB_middle"/>
    <property type="match status" value="1"/>
</dbReference>
<proteinExistence type="predicted"/>